<dbReference type="Gene3D" id="3.30.750.24">
    <property type="entry name" value="STAS domain"/>
    <property type="match status" value="1"/>
</dbReference>
<organism evidence="2">
    <name type="scientific">Ignavibacterium album</name>
    <dbReference type="NCBI Taxonomy" id="591197"/>
    <lineage>
        <taxon>Bacteria</taxon>
        <taxon>Pseudomonadati</taxon>
        <taxon>Ignavibacteriota</taxon>
        <taxon>Ignavibacteria</taxon>
        <taxon>Ignavibacteriales</taxon>
        <taxon>Ignavibacteriaceae</taxon>
        <taxon>Ignavibacterium</taxon>
    </lineage>
</organism>
<evidence type="ECO:0000313" key="2">
    <source>
        <dbReference type="EMBL" id="HGT46420.1"/>
    </source>
</evidence>
<dbReference type="InterPro" id="IPR036513">
    <property type="entry name" value="STAS_dom_sf"/>
</dbReference>
<protein>
    <submittedName>
        <fullName evidence="2">STAS domain-containing protein</fullName>
    </submittedName>
</protein>
<accession>A0A832G648</accession>
<evidence type="ECO:0000259" key="1">
    <source>
        <dbReference type="PROSITE" id="PS50801"/>
    </source>
</evidence>
<dbReference type="SUPFAM" id="SSF52091">
    <property type="entry name" value="SpoIIaa-like"/>
    <property type="match status" value="1"/>
</dbReference>
<dbReference type="PANTHER" id="PTHR33495:SF6">
    <property type="entry name" value="ANTI-SIGMA FACTOR ANTAGONIST"/>
    <property type="match status" value="1"/>
</dbReference>
<dbReference type="PANTHER" id="PTHR33495">
    <property type="entry name" value="ANTI-SIGMA FACTOR ANTAGONIST TM_1081-RELATED-RELATED"/>
    <property type="match status" value="1"/>
</dbReference>
<reference evidence="2" key="1">
    <citation type="journal article" date="2020" name="mSystems">
        <title>Genome- and Community-Level Interaction Insights into Carbon Utilization and Element Cycling Functions of Hydrothermarchaeota in Hydrothermal Sediment.</title>
        <authorList>
            <person name="Zhou Z."/>
            <person name="Liu Y."/>
            <person name="Xu W."/>
            <person name="Pan J."/>
            <person name="Luo Z.H."/>
            <person name="Li M."/>
        </authorList>
    </citation>
    <scope>NUCLEOTIDE SEQUENCE [LARGE SCALE GENOMIC DNA]</scope>
    <source>
        <strain evidence="2">SpSt-500</strain>
    </source>
</reference>
<dbReference type="AlphaFoldDB" id="A0A832G648"/>
<feature type="domain" description="STAS" evidence="1">
    <location>
        <begin position="5"/>
        <end position="111"/>
    </location>
</feature>
<gene>
    <name evidence="2" type="ORF">ENS56_00080</name>
</gene>
<dbReference type="GO" id="GO:0043856">
    <property type="term" value="F:anti-sigma factor antagonist activity"/>
    <property type="evidence" value="ECO:0007669"/>
    <property type="project" value="TreeGrafter"/>
</dbReference>
<sequence length="111" mass="12535">MGTEFNLNAELHNNTLIINTNGYINHTGGEKIVEEFSRYKDINRLILNLENSKVVNSIGISHLIEIIEKLNQVNGKLIFTNLDPTIEKTFSIMGLFQFAEKADSIDKAILD</sequence>
<dbReference type="Pfam" id="PF01740">
    <property type="entry name" value="STAS"/>
    <property type="match status" value="1"/>
</dbReference>
<proteinExistence type="predicted"/>
<dbReference type="InterPro" id="IPR002645">
    <property type="entry name" value="STAS_dom"/>
</dbReference>
<dbReference type="EMBL" id="DSVI01000001">
    <property type="protein sequence ID" value="HGT46420.1"/>
    <property type="molecule type" value="Genomic_DNA"/>
</dbReference>
<dbReference type="PROSITE" id="PS50801">
    <property type="entry name" value="STAS"/>
    <property type="match status" value="1"/>
</dbReference>
<name>A0A832G648_9BACT</name>
<dbReference type="CDD" id="cd07043">
    <property type="entry name" value="STAS_anti-anti-sigma_factors"/>
    <property type="match status" value="1"/>
</dbReference>
<comment type="caution">
    <text evidence="2">The sequence shown here is derived from an EMBL/GenBank/DDBJ whole genome shotgun (WGS) entry which is preliminary data.</text>
</comment>